<keyword evidence="6" id="KW-1185">Reference proteome</keyword>
<evidence type="ECO:0008006" key="7">
    <source>
        <dbReference type="Google" id="ProtNLM"/>
    </source>
</evidence>
<comment type="caution">
    <text evidence="5">The sequence shown here is derived from an EMBL/GenBank/DDBJ whole genome shotgun (WGS) entry which is preliminary data.</text>
</comment>
<protein>
    <recommendedName>
        <fullName evidence="7">HAD family hydrolase</fullName>
    </recommendedName>
</protein>
<dbReference type="PANTHER" id="PTHR46470">
    <property type="entry name" value="N-ACYLNEURAMINATE-9-PHOSPHATASE"/>
    <property type="match status" value="1"/>
</dbReference>
<dbReference type="InterPro" id="IPR051400">
    <property type="entry name" value="HAD-like_hydrolase"/>
</dbReference>
<dbReference type="InterPro" id="IPR023214">
    <property type="entry name" value="HAD_sf"/>
</dbReference>
<organism evidence="5 6">
    <name type="scientific">Muriicola marianensis</name>
    <dbReference type="NCBI Taxonomy" id="1324801"/>
    <lineage>
        <taxon>Bacteria</taxon>
        <taxon>Pseudomonadati</taxon>
        <taxon>Bacteroidota</taxon>
        <taxon>Flavobacteriia</taxon>
        <taxon>Flavobacteriales</taxon>
        <taxon>Flavobacteriaceae</taxon>
        <taxon>Muriicola</taxon>
    </lineage>
</organism>
<gene>
    <name evidence="5" type="ORF">GCM10011361_04890</name>
</gene>
<proteinExistence type="predicted"/>
<keyword evidence="4" id="KW-0460">Magnesium</keyword>
<evidence type="ECO:0000313" key="6">
    <source>
        <dbReference type="Proteomes" id="UP000625780"/>
    </source>
</evidence>
<evidence type="ECO:0000256" key="2">
    <source>
        <dbReference type="ARBA" id="ARBA00022723"/>
    </source>
</evidence>
<evidence type="ECO:0000256" key="3">
    <source>
        <dbReference type="ARBA" id="ARBA00022801"/>
    </source>
</evidence>
<reference evidence="6" key="1">
    <citation type="journal article" date="2019" name="Int. J. Syst. Evol. Microbiol.">
        <title>The Global Catalogue of Microorganisms (GCM) 10K type strain sequencing project: providing services to taxonomists for standard genome sequencing and annotation.</title>
        <authorList>
            <consortium name="The Broad Institute Genomics Platform"/>
            <consortium name="The Broad Institute Genome Sequencing Center for Infectious Disease"/>
            <person name="Wu L."/>
            <person name="Ma J."/>
        </authorList>
    </citation>
    <scope>NUCLEOTIDE SEQUENCE [LARGE SCALE GENOMIC DNA]</scope>
    <source>
        <strain evidence="6">CGMCC 1.12606</strain>
    </source>
</reference>
<dbReference type="InterPro" id="IPR006439">
    <property type="entry name" value="HAD-SF_hydro_IA"/>
</dbReference>
<accession>A0ABQ1QQB6</accession>
<dbReference type="Gene3D" id="3.40.50.1000">
    <property type="entry name" value="HAD superfamily/HAD-like"/>
    <property type="match status" value="1"/>
</dbReference>
<dbReference type="PANTHER" id="PTHR46470:SF2">
    <property type="entry name" value="GLYCERALDEHYDE 3-PHOSPHATE PHOSPHATASE"/>
    <property type="match status" value="1"/>
</dbReference>
<dbReference type="NCBIfam" id="TIGR01549">
    <property type="entry name" value="HAD-SF-IA-v1"/>
    <property type="match status" value="1"/>
</dbReference>
<evidence type="ECO:0000256" key="4">
    <source>
        <dbReference type="ARBA" id="ARBA00022842"/>
    </source>
</evidence>
<dbReference type="Proteomes" id="UP000625780">
    <property type="component" value="Unassembled WGS sequence"/>
</dbReference>
<keyword evidence="3" id="KW-0378">Hydrolase</keyword>
<dbReference type="Gene3D" id="1.10.150.520">
    <property type="match status" value="1"/>
</dbReference>
<keyword evidence="2" id="KW-0479">Metal-binding</keyword>
<name>A0ABQ1QQB6_9FLAO</name>
<dbReference type="EMBL" id="BMFH01000001">
    <property type="protein sequence ID" value="GGD40788.1"/>
    <property type="molecule type" value="Genomic_DNA"/>
</dbReference>
<sequence>MEIARKLAAENDLDFTAIYLHMMGRYEKGAEVFQDTIEHFQLKRGVQDLLTWYREHLPDISLTSHASYVLKFIKNHAYKIGLITDGRSLQQRNKIKSLGLDNFFDEIIISEEFGSEKPEKGNFLHFTELYGDGDYWYIGDNTSKDFIAPNLLGWGTICLVGDERNIHPQNFDKDRMESPKYFVTSLKDVLDIIKFPSASGHKS</sequence>
<dbReference type="InterPro" id="IPR036412">
    <property type="entry name" value="HAD-like_sf"/>
</dbReference>
<dbReference type="Pfam" id="PF13419">
    <property type="entry name" value="HAD_2"/>
    <property type="match status" value="1"/>
</dbReference>
<dbReference type="SUPFAM" id="SSF56784">
    <property type="entry name" value="HAD-like"/>
    <property type="match status" value="1"/>
</dbReference>
<dbReference type="InterPro" id="IPR041492">
    <property type="entry name" value="HAD_2"/>
</dbReference>
<evidence type="ECO:0000256" key="1">
    <source>
        <dbReference type="ARBA" id="ARBA00001946"/>
    </source>
</evidence>
<comment type="cofactor">
    <cofactor evidence="1">
        <name>Mg(2+)</name>
        <dbReference type="ChEBI" id="CHEBI:18420"/>
    </cofactor>
</comment>
<evidence type="ECO:0000313" key="5">
    <source>
        <dbReference type="EMBL" id="GGD40788.1"/>
    </source>
</evidence>